<dbReference type="EMBL" id="BAABRR010000009">
    <property type="protein sequence ID" value="GAA5519401.1"/>
    <property type="molecule type" value="Genomic_DNA"/>
</dbReference>
<reference evidence="1 2" key="1">
    <citation type="submission" date="2024-02" db="EMBL/GenBank/DDBJ databases">
        <title>Lysinimicrobium sediminis NBRC 112286.</title>
        <authorList>
            <person name="Ichikawa N."/>
            <person name="Katano-Makiyama Y."/>
            <person name="Hidaka K."/>
        </authorList>
    </citation>
    <scope>NUCLEOTIDE SEQUENCE [LARGE SCALE GENOMIC DNA]</scope>
    <source>
        <strain evidence="1 2">NBRC 112286</strain>
    </source>
</reference>
<name>A0ABP9WJX6_9MICO</name>
<accession>A0ABP9WJX6</accession>
<keyword evidence="2" id="KW-1185">Reference proteome</keyword>
<dbReference type="SUPFAM" id="SSF54518">
    <property type="entry name" value="Tubby C-terminal domain-like"/>
    <property type="match status" value="1"/>
</dbReference>
<proteinExistence type="predicted"/>
<protein>
    <submittedName>
        <fullName evidence="1">Uncharacterized protein</fullName>
    </submittedName>
</protein>
<evidence type="ECO:0000313" key="1">
    <source>
        <dbReference type="EMBL" id="GAA5519401.1"/>
    </source>
</evidence>
<dbReference type="RefSeq" id="WP_286213823.1">
    <property type="nucleotide sequence ID" value="NZ_AP027736.1"/>
</dbReference>
<gene>
    <name evidence="1" type="ORF">Lsed01_01846</name>
</gene>
<evidence type="ECO:0000313" key="2">
    <source>
        <dbReference type="Proteomes" id="UP001426770"/>
    </source>
</evidence>
<sequence>MSVPAAPAGYTRYLMKSKLGMGRDFRVLDPATEQDLFLVDGKVGARPKAQILDAAGAVLFEVTGKLLGIPKRMDVTTPDGTQVAHLHSPALKFVRDRYTIDVAEGVEPGLAFSLVWAIDRWVERD</sequence>
<dbReference type="Proteomes" id="UP001426770">
    <property type="component" value="Unassembled WGS sequence"/>
</dbReference>
<dbReference type="InterPro" id="IPR025659">
    <property type="entry name" value="Tubby-like_C"/>
</dbReference>
<organism evidence="1 2">
    <name type="scientific">Demequina sediminis</name>
    <dbReference type="NCBI Taxonomy" id="1930058"/>
    <lineage>
        <taxon>Bacteria</taxon>
        <taxon>Bacillati</taxon>
        <taxon>Actinomycetota</taxon>
        <taxon>Actinomycetes</taxon>
        <taxon>Micrococcales</taxon>
        <taxon>Demequinaceae</taxon>
        <taxon>Demequina</taxon>
    </lineage>
</organism>
<comment type="caution">
    <text evidence="1">The sequence shown here is derived from an EMBL/GenBank/DDBJ whole genome shotgun (WGS) entry which is preliminary data.</text>
</comment>